<dbReference type="RefSeq" id="WP_015273090.1">
    <property type="nucleotide sequence ID" value="NC_019907.1"/>
</dbReference>
<dbReference type="InterPro" id="IPR036457">
    <property type="entry name" value="PPM-type-like_dom_sf"/>
</dbReference>
<name>L0EVH4_LIBCB</name>
<dbReference type="AlphaFoldDB" id="L0EVH4"/>
<gene>
    <name evidence="1" type="ordered locus">B488_06710</name>
</gene>
<dbReference type="PATRIC" id="fig|1215343.11.peg.687"/>
<dbReference type="SUPFAM" id="SSF81606">
    <property type="entry name" value="PP2C-like"/>
    <property type="match status" value="1"/>
</dbReference>
<evidence type="ECO:0000313" key="1">
    <source>
        <dbReference type="EMBL" id="AGA64663.1"/>
    </source>
</evidence>
<protein>
    <submittedName>
        <fullName evidence="1">Uncharacterized protein</fullName>
    </submittedName>
</protein>
<dbReference type="eggNOG" id="COG0631">
    <property type="taxonomic scope" value="Bacteria"/>
</dbReference>
<dbReference type="KEGG" id="lcc:B488_06710"/>
<evidence type="ECO:0000313" key="2">
    <source>
        <dbReference type="Proteomes" id="UP000010799"/>
    </source>
</evidence>
<dbReference type="HOGENOM" id="CLU_076319_1_0_5"/>
<proteinExistence type="predicted"/>
<dbReference type="STRING" id="1215343.B488_06710"/>
<keyword evidence="2" id="KW-1185">Reference proteome</keyword>
<dbReference type="Proteomes" id="UP000010799">
    <property type="component" value="Chromosome"/>
</dbReference>
<dbReference type="EMBL" id="CP003789">
    <property type="protein sequence ID" value="AGA64663.1"/>
    <property type="molecule type" value="Genomic_DNA"/>
</dbReference>
<organism evidence="1 2">
    <name type="scientific">Liberibacter crescens (strain BT-1)</name>
    <dbReference type="NCBI Taxonomy" id="1215343"/>
    <lineage>
        <taxon>Bacteria</taxon>
        <taxon>Pseudomonadati</taxon>
        <taxon>Pseudomonadota</taxon>
        <taxon>Alphaproteobacteria</taxon>
        <taxon>Hyphomicrobiales</taxon>
        <taxon>Rhizobiaceae</taxon>
        <taxon>Liberibacter</taxon>
    </lineage>
</organism>
<reference evidence="1 2" key="1">
    <citation type="journal article" date="2012" name="Stand. Genomic Sci.">
        <title>Complete genome sequence of Liberibacter crescens BT-1.</title>
        <authorList>
            <person name="Leonard M.T."/>
            <person name="Fagen J.R."/>
            <person name="Davis-Richardson A.G."/>
            <person name="Davis M.J."/>
            <person name="Triplett E.W."/>
        </authorList>
    </citation>
    <scope>NUCLEOTIDE SEQUENCE [LARGE SCALE GENOMIC DNA]</scope>
    <source>
        <strain evidence="1 2">BT-1</strain>
    </source>
</reference>
<sequence>MKVLFQGQVPKDTEYPEANEDAVAISDRGNRIAISDGASESFDSQTWARLIACQFVENSTLDEFWLTTIMQKYKSNFDLSSLSWSKQEAFERGSFATLLGVEEDADRRAVDIVTVGDSLAILLDDVDFVESFPYKNSEEFRQKPLLFCTHLSDNTFFLHPNFSLEHRKTWNLEKYVCPLLMCMTDALGEWALRHAAQGNSQWHFLREMSDPALFRDVVLTERANKRMRVDDVTLLIISFDMVKGHEISLL</sequence>
<accession>L0EVH4</accession>